<dbReference type="AlphaFoldDB" id="A0A7R8W6P8"/>
<accession>A0A7R8W6P8</accession>
<organism evidence="1">
    <name type="scientific">Cyprideis torosa</name>
    <dbReference type="NCBI Taxonomy" id="163714"/>
    <lineage>
        <taxon>Eukaryota</taxon>
        <taxon>Metazoa</taxon>
        <taxon>Ecdysozoa</taxon>
        <taxon>Arthropoda</taxon>
        <taxon>Crustacea</taxon>
        <taxon>Oligostraca</taxon>
        <taxon>Ostracoda</taxon>
        <taxon>Podocopa</taxon>
        <taxon>Podocopida</taxon>
        <taxon>Cytherocopina</taxon>
        <taxon>Cytheroidea</taxon>
        <taxon>Cytherideidae</taxon>
        <taxon>Cyprideis</taxon>
    </lineage>
</organism>
<evidence type="ECO:0000313" key="1">
    <source>
        <dbReference type="EMBL" id="CAD7225944.1"/>
    </source>
</evidence>
<gene>
    <name evidence="1" type="ORF">CTOB1V02_LOCUS3872</name>
</gene>
<dbReference type="EMBL" id="OB660700">
    <property type="protein sequence ID" value="CAD7225944.1"/>
    <property type="molecule type" value="Genomic_DNA"/>
</dbReference>
<reference evidence="1" key="1">
    <citation type="submission" date="2020-11" db="EMBL/GenBank/DDBJ databases">
        <authorList>
            <person name="Tran Van P."/>
        </authorList>
    </citation>
    <scope>NUCLEOTIDE SEQUENCE</scope>
</reference>
<protein>
    <submittedName>
        <fullName evidence="1">Uncharacterized protein</fullName>
    </submittedName>
</protein>
<sequence length="143" mass="16469">MLNLVQALMLEFLTRRNVDIEDDDFNDIKRRNSNDLYRDFFSKRGPVSQHFLPALAPPVETGRFWVQTPAVPLSHQSTKLISASTSEVQVMMLVFLGFFATAWAIVIATGIFLWYIRRSYLLGNIVNEEDLQKKNFEPSKRSA</sequence>
<proteinExistence type="predicted"/>
<feature type="non-terminal residue" evidence="1">
    <location>
        <position position="143"/>
    </location>
</feature>
<name>A0A7R8W6P8_9CRUS</name>